<accession>A0A1H9AM67</accession>
<reference evidence="2 3" key="1">
    <citation type="submission" date="2016-10" db="EMBL/GenBank/DDBJ databases">
        <authorList>
            <person name="de Groot N.N."/>
        </authorList>
    </citation>
    <scope>NUCLEOTIDE SEQUENCE [LARGE SCALE GENOMIC DNA]</scope>
    <source>
        <strain evidence="2 3">B25</strain>
    </source>
</reference>
<evidence type="ECO:0000313" key="2">
    <source>
        <dbReference type="EMBL" id="SEP77810.1"/>
    </source>
</evidence>
<evidence type="ECO:0000256" key="1">
    <source>
        <dbReference type="SAM" id="Phobius"/>
    </source>
</evidence>
<dbReference type="OrthoDB" id="359417at2"/>
<keyword evidence="1" id="KW-0472">Membrane</keyword>
<evidence type="ECO:0008006" key="4">
    <source>
        <dbReference type="Google" id="ProtNLM"/>
    </source>
</evidence>
<feature type="transmembrane region" description="Helical" evidence="1">
    <location>
        <begin position="38"/>
        <end position="61"/>
    </location>
</feature>
<keyword evidence="1" id="KW-0812">Transmembrane</keyword>
<dbReference type="AlphaFoldDB" id="A0A1H9AM67"/>
<sequence>MKRRSKIALFCLAAIVLNMLSTLLFFDVLHIPLFFDTIFTVAIVFYLGLVPGLVVGILFNFVDTIFNYLVRGIISPTNMCFSVCGAAIVLVTWAFARKKEEFQISVPVTILYLLLISLISSFVTIFLGGTIDYFRFTYLDIPDAMAPIKQFTDSFVSQKFSLFASCILAQIPISLTDRLITTFAGYGVFKLTEKYFGPSKEL</sequence>
<keyword evidence="3" id="KW-1185">Reference proteome</keyword>
<gene>
    <name evidence="2" type="ORF">SAMN04487977_101390</name>
</gene>
<dbReference type="RefSeq" id="WP_074640375.1">
    <property type="nucleotide sequence ID" value="NZ_AP025286.1"/>
</dbReference>
<organism evidence="2 3">
    <name type="scientific">Treponema bryantii</name>
    <dbReference type="NCBI Taxonomy" id="163"/>
    <lineage>
        <taxon>Bacteria</taxon>
        <taxon>Pseudomonadati</taxon>
        <taxon>Spirochaetota</taxon>
        <taxon>Spirochaetia</taxon>
        <taxon>Spirochaetales</taxon>
        <taxon>Treponemataceae</taxon>
        <taxon>Treponema</taxon>
    </lineage>
</organism>
<dbReference type="Gene3D" id="1.10.1760.20">
    <property type="match status" value="1"/>
</dbReference>
<name>A0A1H9AM67_9SPIR</name>
<feature type="transmembrane region" description="Helical" evidence="1">
    <location>
        <begin position="102"/>
        <end position="127"/>
    </location>
</feature>
<protein>
    <recommendedName>
        <fullName evidence="4">ECF transporter S component</fullName>
    </recommendedName>
</protein>
<dbReference type="Proteomes" id="UP000182360">
    <property type="component" value="Unassembled WGS sequence"/>
</dbReference>
<dbReference type="EMBL" id="FOFU01000001">
    <property type="protein sequence ID" value="SEP77810.1"/>
    <property type="molecule type" value="Genomic_DNA"/>
</dbReference>
<evidence type="ECO:0000313" key="3">
    <source>
        <dbReference type="Proteomes" id="UP000182360"/>
    </source>
</evidence>
<feature type="transmembrane region" description="Helical" evidence="1">
    <location>
        <begin position="7"/>
        <end position="26"/>
    </location>
</feature>
<feature type="transmembrane region" description="Helical" evidence="1">
    <location>
        <begin position="73"/>
        <end position="96"/>
    </location>
</feature>
<proteinExistence type="predicted"/>
<keyword evidence="1" id="KW-1133">Transmembrane helix</keyword>